<evidence type="ECO:0000313" key="1">
    <source>
        <dbReference type="EMBL" id="RKT86384.1"/>
    </source>
</evidence>
<gene>
    <name evidence="1" type="ORF">ATL45_4750</name>
    <name evidence="2" type="ORF">SAMN05421805_10625</name>
</gene>
<dbReference type="Proteomes" id="UP000270697">
    <property type="component" value="Unassembled WGS sequence"/>
</dbReference>
<evidence type="ECO:0000313" key="2">
    <source>
        <dbReference type="EMBL" id="SFN66609.1"/>
    </source>
</evidence>
<protein>
    <submittedName>
        <fullName evidence="2">Uncharacterized protein</fullName>
    </submittedName>
</protein>
<dbReference type="EMBL" id="RBXX01000002">
    <property type="protein sequence ID" value="RKT86384.1"/>
    <property type="molecule type" value="Genomic_DNA"/>
</dbReference>
<keyword evidence="4" id="KW-1185">Reference proteome</keyword>
<dbReference type="Proteomes" id="UP000199398">
    <property type="component" value="Unassembled WGS sequence"/>
</dbReference>
<dbReference type="EMBL" id="FOUP01000006">
    <property type="protein sequence ID" value="SFN66609.1"/>
    <property type="molecule type" value="Genomic_DNA"/>
</dbReference>
<dbReference type="AlphaFoldDB" id="A0A1I5AWL0"/>
<dbReference type="RefSeq" id="WP_143121651.1">
    <property type="nucleotide sequence ID" value="NZ_FOUP01000006.1"/>
</dbReference>
<sequence length="237" mass="25982">MTALLSNVDTPLLALARSSYPERHAALPPVQDHRFLVAVHEAFPLLEHAQQRRRDLGAVVHVFRDRSTGAFAVLFQREDGGPDTVKESAGCTLLDQLNQLAGPGPISARSSRGTRLSGPGIALLRGLPRKPATRASLLEHDALSDVLAVAFPGVEHSRSVLGPMIDQHVLSDAASGSGVLVVLTWERREHRTRTEIAECGPRRLWDEFVVCSQEWNTHGRRIPQHWLSGSELADANR</sequence>
<evidence type="ECO:0000313" key="3">
    <source>
        <dbReference type="Proteomes" id="UP000199398"/>
    </source>
</evidence>
<proteinExistence type="predicted"/>
<organism evidence="2 3">
    <name type="scientific">Saccharopolyspora antimicrobica</name>
    <dbReference type="NCBI Taxonomy" id="455193"/>
    <lineage>
        <taxon>Bacteria</taxon>
        <taxon>Bacillati</taxon>
        <taxon>Actinomycetota</taxon>
        <taxon>Actinomycetes</taxon>
        <taxon>Pseudonocardiales</taxon>
        <taxon>Pseudonocardiaceae</taxon>
        <taxon>Saccharopolyspora</taxon>
    </lineage>
</organism>
<reference evidence="1 4" key="2">
    <citation type="submission" date="2018-10" db="EMBL/GenBank/DDBJ databases">
        <title>Sequencing the genomes of 1000 actinobacteria strains.</title>
        <authorList>
            <person name="Klenk H.-P."/>
        </authorList>
    </citation>
    <scope>NUCLEOTIDE SEQUENCE [LARGE SCALE GENOMIC DNA]</scope>
    <source>
        <strain evidence="1 4">DSM 45119</strain>
    </source>
</reference>
<dbReference type="OrthoDB" id="4552075at2"/>
<evidence type="ECO:0000313" key="4">
    <source>
        <dbReference type="Proteomes" id="UP000270697"/>
    </source>
</evidence>
<name>A0A1I5AWL0_9PSEU</name>
<accession>A0A1I5AWL0</accession>
<dbReference type="STRING" id="455193.SAMN05421805_10625"/>
<reference evidence="2 3" key="1">
    <citation type="submission" date="2016-10" db="EMBL/GenBank/DDBJ databases">
        <authorList>
            <person name="de Groot N.N."/>
        </authorList>
    </citation>
    <scope>NUCLEOTIDE SEQUENCE [LARGE SCALE GENOMIC DNA]</scope>
    <source>
        <strain evidence="2 3">CPCC 201259</strain>
    </source>
</reference>